<dbReference type="GO" id="GO:0005829">
    <property type="term" value="C:cytosol"/>
    <property type="evidence" value="ECO:0007669"/>
    <property type="project" value="TreeGrafter"/>
</dbReference>
<name>A0A1G2CDE0_9BACT</name>
<dbReference type="InterPro" id="IPR036005">
    <property type="entry name" value="Creatinase/aminopeptidase-like"/>
</dbReference>
<feature type="binding site" evidence="6">
    <location>
        <position position="237"/>
    </location>
    <ligand>
        <name>a divalent metal cation</name>
        <dbReference type="ChEBI" id="CHEBI:60240"/>
        <label>2</label>
        <note>catalytic</note>
    </ligand>
</feature>
<comment type="function">
    <text evidence="1 6">Removes the N-terminal methionine from nascent proteins. The N-terminal methionine is often cleaved when the second residue in the primary sequence is small and uncharged (Met-Ala-, Cys, Gly, Pro, Ser, Thr, or Val). Requires deformylation of the N(alpha)-formylated initiator methionine before it can be hydrolyzed.</text>
</comment>
<evidence type="ECO:0000313" key="9">
    <source>
        <dbReference type="EMBL" id="OGY99246.1"/>
    </source>
</evidence>
<protein>
    <recommendedName>
        <fullName evidence="6 7">Methionine aminopeptidase</fullName>
        <shortName evidence="6">MAP</shortName>
        <shortName evidence="6">MetAP</shortName>
        <ecNumber evidence="6 7">3.4.11.18</ecNumber>
    </recommendedName>
    <alternativeName>
        <fullName evidence="6">Peptidase M</fullName>
    </alternativeName>
</protein>
<dbReference type="GO" id="GO:0004239">
    <property type="term" value="F:initiator methionyl aminopeptidase activity"/>
    <property type="evidence" value="ECO:0007669"/>
    <property type="project" value="UniProtKB-UniRule"/>
</dbReference>
<comment type="similarity">
    <text evidence="6">Belongs to the peptidase M24A family. Methionine aminopeptidase type 1 subfamily.</text>
</comment>
<feature type="binding site" evidence="6">
    <location>
        <position position="111"/>
    </location>
    <ligand>
        <name>a divalent metal cation</name>
        <dbReference type="ChEBI" id="CHEBI:60240"/>
        <label>1</label>
    </ligand>
</feature>
<feature type="binding site" evidence="6">
    <location>
        <position position="207"/>
    </location>
    <ligand>
        <name>a divalent metal cation</name>
        <dbReference type="ChEBI" id="CHEBI:60240"/>
        <label>2</label>
        <note>catalytic</note>
    </ligand>
</feature>
<dbReference type="InterPro" id="IPR002467">
    <property type="entry name" value="Pept_M24A_MAP1"/>
</dbReference>
<dbReference type="EMBL" id="MHLA01000017">
    <property type="protein sequence ID" value="OGY99246.1"/>
    <property type="molecule type" value="Genomic_DNA"/>
</dbReference>
<comment type="caution">
    <text evidence="9">The sequence shown here is derived from an EMBL/GenBank/DDBJ whole genome shotgun (WGS) entry which is preliminary data.</text>
</comment>
<keyword evidence="2 6" id="KW-0031">Aminopeptidase</keyword>
<evidence type="ECO:0000256" key="2">
    <source>
        <dbReference type="ARBA" id="ARBA00022438"/>
    </source>
</evidence>
<dbReference type="GO" id="GO:0006508">
    <property type="term" value="P:proteolysis"/>
    <property type="evidence" value="ECO:0007669"/>
    <property type="project" value="UniProtKB-KW"/>
</dbReference>
<dbReference type="NCBIfam" id="TIGR00500">
    <property type="entry name" value="met_pdase_I"/>
    <property type="match status" value="1"/>
</dbReference>
<feature type="domain" description="Peptidase M24" evidence="8">
    <location>
        <begin position="11"/>
        <end position="244"/>
    </location>
</feature>
<dbReference type="InterPro" id="IPR001714">
    <property type="entry name" value="Pept_M24_MAP"/>
</dbReference>
<dbReference type="Proteomes" id="UP000178880">
    <property type="component" value="Unassembled WGS sequence"/>
</dbReference>
<dbReference type="PANTHER" id="PTHR43330:SF27">
    <property type="entry name" value="METHIONINE AMINOPEPTIDASE"/>
    <property type="match status" value="1"/>
</dbReference>
<evidence type="ECO:0000256" key="4">
    <source>
        <dbReference type="ARBA" id="ARBA00022723"/>
    </source>
</evidence>
<dbReference type="AlphaFoldDB" id="A0A1G2CDE0"/>
<feature type="binding site" evidence="6">
    <location>
        <position position="111"/>
    </location>
    <ligand>
        <name>a divalent metal cation</name>
        <dbReference type="ChEBI" id="CHEBI:60240"/>
        <label>2</label>
        <note>catalytic</note>
    </ligand>
</feature>
<feature type="binding site" evidence="6">
    <location>
        <position position="100"/>
    </location>
    <ligand>
        <name>a divalent metal cation</name>
        <dbReference type="ChEBI" id="CHEBI:60240"/>
        <label>1</label>
    </ligand>
</feature>
<dbReference type="CDD" id="cd01086">
    <property type="entry name" value="MetAP1"/>
    <property type="match status" value="1"/>
</dbReference>
<gene>
    <name evidence="6" type="primary">map</name>
    <name evidence="9" type="ORF">A2945_04720</name>
</gene>
<dbReference type="GO" id="GO:0046872">
    <property type="term" value="F:metal ion binding"/>
    <property type="evidence" value="ECO:0007669"/>
    <property type="project" value="UniProtKB-UniRule"/>
</dbReference>
<evidence type="ECO:0000256" key="3">
    <source>
        <dbReference type="ARBA" id="ARBA00022670"/>
    </source>
</evidence>
<evidence type="ECO:0000256" key="7">
    <source>
        <dbReference type="RuleBase" id="RU003653"/>
    </source>
</evidence>
<dbReference type="PANTHER" id="PTHR43330">
    <property type="entry name" value="METHIONINE AMINOPEPTIDASE"/>
    <property type="match status" value="1"/>
</dbReference>
<feature type="binding site" evidence="6">
    <location>
        <position position="174"/>
    </location>
    <ligand>
        <name>a divalent metal cation</name>
        <dbReference type="ChEBI" id="CHEBI:60240"/>
        <label>2</label>
        <note>catalytic</note>
    </ligand>
</feature>
<keyword evidence="5 6" id="KW-0378">Hydrolase</keyword>
<dbReference type="GO" id="GO:0070006">
    <property type="term" value="F:metalloaminopeptidase activity"/>
    <property type="evidence" value="ECO:0007669"/>
    <property type="project" value="UniProtKB-UniRule"/>
</dbReference>
<evidence type="ECO:0000256" key="6">
    <source>
        <dbReference type="HAMAP-Rule" id="MF_01974"/>
    </source>
</evidence>
<dbReference type="HAMAP" id="MF_01974">
    <property type="entry name" value="MetAP_1"/>
    <property type="match status" value="1"/>
</dbReference>
<sequence>MIVLKASEEIEIMAEAGRKLARVFRALRVLVRVGVTTRSLDDASRALIKEEGAEPAFLNYRPAGSRKGYPFTLCASVNKTVVHGLPSNEPLKDGDLLKLDLGLRYKGFYADSAITVGVGNISREASRLMQVTEEALAKGIKEAKVGKTLGDIGCAIQSHVKKNKFSIVQSLTGHGIGRGLHEDPYVLNFGRPGAGEELCAGMVLAIEPMVAAGSGASEQLKDESFVTSDGSLAAHFEHTVAITEKGPKILTKI</sequence>
<proteinExistence type="inferred from homology"/>
<comment type="cofactor">
    <cofactor evidence="6">
        <name>Co(2+)</name>
        <dbReference type="ChEBI" id="CHEBI:48828"/>
    </cofactor>
    <cofactor evidence="6">
        <name>Zn(2+)</name>
        <dbReference type="ChEBI" id="CHEBI:29105"/>
    </cofactor>
    <cofactor evidence="6">
        <name>Mn(2+)</name>
        <dbReference type="ChEBI" id="CHEBI:29035"/>
    </cofactor>
    <cofactor evidence="6">
        <name>Fe(2+)</name>
        <dbReference type="ChEBI" id="CHEBI:29033"/>
    </cofactor>
    <text evidence="6">Binds 2 divalent metal cations per subunit. Has a high-affinity and a low affinity metal-binding site. The true nature of the physiological cofactor is under debate. The enzyme is active with cobalt, zinc, manganese or divalent iron ions. Most likely, methionine aminopeptidases function as mononuclear Fe(2+)-metalloproteases under physiological conditions, and the catalytically relevant metal-binding site has been assigned to the histidine-containing high-affinity site.</text>
</comment>
<comment type="catalytic activity">
    <reaction evidence="6 7">
        <text>Release of N-terminal amino acids, preferentially methionine, from peptides and arylamides.</text>
        <dbReference type="EC" id="3.4.11.18"/>
    </reaction>
</comment>
<dbReference type="Pfam" id="PF00557">
    <property type="entry name" value="Peptidase_M24"/>
    <property type="match status" value="1"/>
</dbReference>
<dbReference type="STRING" id="1798650.A2945_04720"/>
<feature type="binding site" evidence="6">
    <location>
        <position position="83"/>
    </location>
    <ligand>
        <name>substrate</name>
    </ligand>
</feature>
<dbReference type="Gene3D" id="3.90.230.10">
    <property type="entry name" value="Creatinase/methionine aminopeptidase superfamily"/>
    <property type="match status" value="1"/>
</dbReference>
<evidence type="ECO:0000256" key="1">
    <source>
        <dbReference type="ARBA" id="ARBA00002521"/>
    </source>
</evidence>
<feature type="binding site" evidence="6">
    <location>
        <position position="237"/>
    </location>
    <ligand>
        <name>a divalent metal cation</name>
        <dbReference type="ChEBI" id="CHEBI:60240"/>
        <label>1</label>
    </ligand>
</feature>
<evidence type="ECO:0000256" key="5">
    <source>
        <dbReference type="ARBA" id="ARBA00022801"/>
    </source>
</evidence>
<comment type="subunit">
    <text evidence="6">Monomer.</text>
</comment>
<dbReference type="InterPro" id="IPR000994">
    <property type="entry name" value="Pept_M24"/>
</dbReference>
<dbReference type="PRINTS" id="PR00599">
    <property type="entry name" value="MAPEPTIDASE"/>
</dbReference>
<keyword evidence="4 6" id="KW-0479">Metal-binding</keyword>
<reference evidence="9 10" key="1">
    <citation type="journal article" date="2016" name="Nat. Commun.">
        <title>Thousands of microbial genomes shed light on interconnected biogeochemical processes in an aquifer system.</title>
        <authorList>
            <person name="Anantharaman K."/>
            <person name="Brown C.T."/>
            <person name="Hug L.A."/>
            <person name="Sharon I."/>
            <person name="Castelle C.J."/>
            <person name="Probst A.J."/>
            <person name="Thomas B.C."/>
            <person name="Singh A."/>
            <person name="Wilkins M.J."/>
            <person name="Karaoz U."/>
            <person name="Brodie E.L."/>
            <person name="Williams K.H."/>
            <person name="Hubbard S.S."/>
            <person name="Banfield J.F."/>
        </authorList>
    </citation>
    <scope>NUCLEOTIDE SEQUENCE [LARGE SCALE GENOMIC DNA]</scope>
</reference>
<feature type="binding site" evidence="6">
    <location>
        <position position="181"/>
    </location>
    <ligand>
        <name>substrate</name>
    </ligand>
</feature>
<keyword evidence="3 6" id="KW-0645">Protease</keyword>
<dbReference type="EC" id="3.4.11.18" evidence="6 7"/>
<organism evidence="9 10">
    <name type="scientific">Candidatus Liptonbacteria bacterium RIFCSPLOWO2_01_FULL_52_25</name>
    <dbReference type="NCBI Taxonomy" id="1798650"/>
    <lineage>
        <taxon>Bacteria</taxon>
        <taxon>Candidatus Liptoniibacteriota</taxon>
    </lineage>
</organism>
<evidence type="ECO:0000313" key="10">
    <source>
        <dbReference type="Proteomes" id="UP000178880"/>
    </source>
</evidence>
<evidence type="ECO:0000259" key="8">
    <source>
        <dbReference type="Pfam" id="PF00557"/>
    </source>
</evidence>
<dbReference type="SUPFAM" id="SSF55920">
    <property type="entry name" value="Creatinase/aminopeptidase"/>
    <property type="match status" value="1"/>
</dbReference>
<accession>A0A1G2CDE0</accession>